<keyword evidence="1 7" id="KW-0547">Nucleotide-binding</keyword>
<protein>
    <submittedName>
        <fullName evidence="11">ATP-independent RNA helicase DbpA</fullName>
        <ecNumber evidence="11">3.6.4.13</ecNumber>
    </submittedName>
</protein>
<dbReference type="PROSITE" id="PS51192">
    <property type="entry name" value="HELICASE_ATP_BIND_1"/>
    <property type="match status" value="1"/>
</dbReference>
<dbReference type="GO" id="GO:0016787">
    <property type="term" value="F:hydrolase activity"/>
    <property type="evidence" value="ECO:0007669"/>
    <property type="project" value="UniProtKB-KW"/>
</dbReference>
<keyword evidence="2 7" id="KW-0378">Hydrolase</keyword>
<comment type="caution">
    <text evidence="11">The sequence shown here is derived from an EMBL/GenBank/DDBJ whole genome shotgun (WGS) entry which is preliminary data.</text>
</comment>
<keyword evidence="3 7" id="KW-0347">Helicase</keyword>
<reference evidence="11" key="1">
    <citation type="submission" date="2022-03" db="EMBL/GenBank/DDBJ databases">
        <title>Genomic Encyclopedia of Type Strains, Phase III (KMG-III): the genomes of soil and plant-associated and newly described type strains.</title>
        <authorList>
            <person name="Whitman W."/>
        </authorList>
    </citation>
    <scope>NUCLEOTIDE SEQUENCE</scope>
    <source>
        <strain evidence="11">ANL 6-2</strain>
    </source>
</reference>
<dbReference type="Pfam" id="PF03880">
    <property type="entry name" value="DbpA"/>
    <property type="match status" value="1"/>
</dbReference>
<keyword evidence="12" id="KW-1185">Reference proteome</keyword>
<feature type="domain" description="Helicase ATP-binding" evidence="8">
    <location>
        <begin position="39"/>
        <end position="210"/>
    </location>
</feature>
<dbReference type="CDD" id="cd00268">
    <property type="entry name" value="DEADc"/>
    <property type="match status" value="1"/>
</dbReference>
<dbReference type="PROSITE" id="PS51194">
    <property type="entry name" value="HELICASE_CTER"/>
    <property type="match status" value="1"/>
</dbReference>
<dbReference type="CDD" id="cd12501">
    <property type="entry name" value="RRM_EcDbpA_like"/>
    <property type="match status" value="1"/>
</dbReference>
<dbReference type="PROSITE" id="PS51195">
    <property type="entry name" value="Q_MOTIF"/>
    <property type="match status" value="1"/>
</dbReference>
<dbReference type="PANTHER" id="PTHR47959:SF1">
    <property type="entry name" value="ATP-DEPENDENT RNA HELICASE DBPA"/>
    <property type="match status" value="1"/>
</dbReference>
<dbReference type="Pfam" id="PF00271">
    <property type="entry name" value="Helicase_C"/>
    <property type="match status" value="1"/>
</dbReference>
<dbReference type="EMBL" id="JALJXV010000013">
    <property type="protein sequence ID" value="MCP1677099.1"/>
    <property type="molecule type" value="Genomic_DNA"/>
</dbReference>
<name>A0AAE3G8R9_9GAMM</name>
<evidence type="ECO:0000256" key="1">
    <source>
        <dbReference type="ARBA" id="ARBA00022741"/>
    </source>
</evidence>
<dbReference type="InterPro" id="IPR001650">
    <property type="entry name" value="Helicase_C-like"/>
</dbReference>
<evidence type="ECO:0000256" key="7">
    <source>
        <dbReference type="RuleBase" id="RU000492"/>
    </source>
</evidence>
<evidence type="ECO:0000259" key="10">
    <source>
        <dbReference type="PROSITE" id="PS51195"/>
    </source>
</evidence>
<evidence type="ECO:0000313" key="11">
    <source>
        <dbReference type="EMBL" id="MCP1677099.1"/>
    </source>
</evidence>
<dbReference type="Proteomes" id="UP001205843">
    <property type="component" value="Unassembled WGS sequence"/>
</dbReference>
<dbReference type="InterPro" id="IPR014001">
    <property type="entry name" value="Helicase_ATP-bd"/>
</dbReference>
<dbReference type="GO" id="GO:0005524">
    <property type="term" value="F:ATP binding"/>
    <property type="evidence" value="ECO:0007669"/>
    <property type="project" value="UniProtKB-KW"/>
</dbReference>
<evidence type="ECO:0000259" key="8">
    <source>
        <dbReference type="PROSITE" id="PS51192"/>
    </source>
</evidence>
<evidence type="ECO:0000256" key="6">
    <source>
        <dbReference type="PROSITE-ProRule" id="PRU00552"/>
    </source>
</evidence>
<proteinExistence type="inferred from homology"/>
<evidence type="ECO:0000256" key="5">
    <source>
        <dbReference type="ARBA" id="ARBA00038437"/>
    </source>
</evidence>
<dbReference type="InterPro" id="IPR005580">
    <property type="entry name" value="DbpA/CsdA_RNA-bd_dom"/>
</dbReference>
<evidence type="ECO:0000256" key="4">
    <source>
        <dbReference type="ARBA" id="ARBA00022840"/>
    </source>
</evidence>
<dbReference type="GO" id="GO:0005829">
    <property type="term" value="C:cytosol"/>
    <property type="evidence" value="ECO:0007669"/>
    <property type="project" value="TreeGrafter"/>
</dbReference>
<dbReference type="RefSeq" id="WP_253485180.1">
    <property type="nucleotide sequence ID" value="NZ_JALJXV010000013.1"/>
</dbReference>
<dbReference type="Pfam" id="PF00270">
    <property type="entry name" value="DEAD"/>
    <property type="match status" value="1"/>
</dbReference>
<keyword evidence="4 7" id="KW-0067">ATP-binding</keyword>
<gene>
    <name evidence="11" type="ORF">J2T57_004273</name>
</gene>
<dbReference type="InterPro" id="IPR044742">
    <property type="entry name" value="DEAD/DEAH_RhlB"/>
</dbReference>
<dbReference type="SMART" id="SM00490">
    <property type="entry name" value="HELICc"/>
    <property type="match status" value="1"/>
</dbReference>
<dbReference type="InterPro" id="IPR012677">
    <property type="entry name" value="Nucleotide-bd_a/b_plait_sf"/>
</dbReference>
<dbReference type="SUPFAM" id="SSF52540">
    <property type="entry name" value="P-loop containing nucleoside triphosphate hydrolases"/>
    <property type="match status" value="1"/>
</dbReference>
<dbReference type="InterPro" id="IPR014014">
    <property type="entry name" value="RNA_helicase_DEAD_Q_motif"/>
</dbReference>
<sequence>MTDSSAAANFSVLPLPPALLNNLESLGYRKMTPIQAESLPSLLAGRDVIGQARTGSGKTAAFGLALLAGLDAAARQVQGLVLCPTRELADQVAGELRRLARSLPNIKVLTLCGGAPFGPQLASLSHGAHLVVGTPGRIDEHLRKGGLQLDGLGMLVLDEADRMLDMGFREAIEGIVAQTPSTRQTMLFSATFDEVVRAIAAGLMRDPLTVTVAEGHDQRTIREHFHEVADEQARFQALRRLLLQYQPESSVVFCNTRREVEEVANALSSMGFSALALHGELEQKDRDRRLILFANRSASILVATDVAARGLDVDALDAVFNYRIANDLEVHIHRVGRTGRAGSTGRAFTLFTPGEAERMLRLSELLGRALTEEPLPTPDALDAKPAGPPMVTLQIGAGKRQKLRPGDILGALTGDGGLAGAQIGKINVLDQSSYVAVNRQVAQQALAQLGRGKIKGRSFRARKVSS</sequence>
<dbReference type="InterPro" id="IPR050079">
    <property type="entry name" value="DEAD_box_RNA_helicase"/>
</dbReference>
<dbReference type="CDD" id="cd18787">
    <property type="entry name" value="SF2_C_DEAD"/>
    <property type="match status" value="1"/>
</dbReference>
<dbReference type="PANTHER" id="PTHR47959">
    <property type="entry name" value="ATP-DEPENDENT RNA HELICASE RHLE-RELATED"/>
    <property type="match status" value="1"/>
</dbReference>
<dbReference type="InterPro" id="IPR011545">
    <property type="entry name" value="DEAD/DEAH_box_helicase_dom"/>
</dbReference>
<dbReference type="InterPro" id="IPR000629">
    <property type="entry name" value="RNA-helicase_DEAD-box_CS"/>
</dbReference>
<evidence type="ECO:0000313" key="12">
    <source>
        <dbReference type="Proteomes" id="UP001205843"/>
    </source>
</evidence>
<feature type="domain" description="DEAD-box RNA helicase Q" evidence="10">
    <location>
        <begin position="8"/>
        <end position="36"/>
    </location>
</feature>
<comment type="similarity">
    <text evidence="5 7">Belongs to the DEAD box helicase family.</text>
</comment>
<dbReference type="Gene3D" id="3.40.50.300">
    <property type="entry name" value="P-loop containing nucleotide triphosphate hydrolases"/>
    <property type="match status" value="2"/>
</dbReference>
<organism evidence="11 12">
    <name type="scientific">Natronocella acetinitrilica</name>
    <dbReference type="NCBI Taxonomy" id="414046"/>
    <lineage>
        <taxon>Bacteria</taxon>
        <taxon>Pseudomonadati</taxon>
        <taxon>Pseudomonadota</taxon>
        <taxon>Gammaproteobacteria</taxon>
        <taxon>Chromatiales</taxon>
        <taxon>Ectothiorhodospiraceae</taxon>
        <taxon>Natronocella</taxon>
    </lineage>
</organism>
<dbReference type="Gene3D" id="3.30.70.330">
    <property type="match status" value="1"/>
</dbReference>
<evidence type="ECO:0000256" key="2">
    <source>
        <dbReference type="ARBA" id="ARBA00022801"/>
    </source>
</evidence>
<dbReference type="GO" id="GO:0003724">
    <property type="term" value="F:RNA helicase activity"/>
    <property type="evidence" value="ECO:0007669"/>
    <property type="project" value="UniProtKB-EC"/>
</dbReference>
<dbReference type="SMART" id="SM00487">
    <property type="entry name" value="DEXDc"/>
    <property type="match status" value="1"/>
</dbReference>
<dbReference type="InterPro" id="IPR027417">
    <property type="entry name" value="P-loop_NTPase"/>
</dbReference>
<dbReference type="PROSITE" id="PS00039">
    <property type="entry name" value="DEAD_ATP_HELICASE"/>
    <property type="match status" value="1"/>
</dbReference>
<dbReference type="NCBIfam" id="NF008744">
    <property type="entry name" value="PRK11776.1"/>
    <property type="match status" value="1"/>
</dbReference>
<accession>A0AAE3G8R9</accession>
<dbReference type="GO" id="GO:0003676">
    <property type="term" value="F:nucleic acid binding"/>
    <property type="evidence" value="ECO:0007669"/>
    <property type="project" value="InterPro"/>
</dbReference>
<dbReference type="AlphaFoldDB" id="A0AAE3G8R9"/>
<dbReference type="EC" id="3.6.4.13" evidence="11"/>
<feature type="short sequence motif" description="Q motif" evidence="6">
    <location>
        <begin position="8"/>
        <end position="36"/>
    </location>
</feature>
<evidence type="ECO:0000259" key="9">
    <source>
        <dbReference type="PROSITE" id="PS51194"/>
    </source>
</evidence>
<feature type="domain" description="Helicase C-terminal" evidence="9">
    <location>
        <begin position="237"/>
        <end position="381"/>
    </location>
</feature>
<evidence type="ECO:0000256" key="3">
    <source>
        <dbReference type="ARBA" id="ARBA00022806"/>
    </source>
</evidence>